<keyword evidence="2" id="KW-1185">Reference proteome</keyword>
<accession>A0A1C3RF70</accession>
<dbReference type="STRING" id="1867952.MTBPR1_140048"/>
<dbReference type="EMBL" id="FLYE01000006">
    <property type="protein sequence ID" value="SCA55930.1"/>
    <property type="molecule type" value="Genomic_DNA"/>
</dbReference>
<organism evidence="1 2">
    <name type="scientific">Candidatus Terasakiella magnetica</name>
    <dbReference type="NCBI Taxonomy" id="1867952"/>
    <lineage>
        <taxon>Bacteria</taxon>
        <taxon>Pseudomonadati</taxon>
        <taxon>Pseudomonadota</taxon>
        <taxon>Alphaproteobacteria</taxon>
        <taxon>Rhodospirillales</taxon>
        <taxon>Terasakiellaceae</taxon>
        <taxon>Terasakiella</taxon>
    </lineage>
</organism>
<proteinExistence type="predicted"/>
<dbReference type="Proteomes" id="UP000231658">
    <property type="component" value="Unassembled WGS sequence"/>
</dbReference>
<dbReference type="AlphaFoldDB" id="A0A1C3RF70"/>
<name>A0A1C3RF70_9PROT</name>
<gene>
    <name evidence="1" type="ORF">MTBPR1_140048</name>
</gene>
<sequence length="48" mass="5210">MSDLFCHLPVLNLKTGNTGEANEQGIDFLIYIFCCASIVESNVAVTFA</sequence>
<evidence type="ECO:0000313" key="2">
    <source>
        <dbReference type="Proteomes" id="UP000231658"/>
    </source>
</evidence>
<reference evidence="1 2" key="1">
    <citation type="submission" date="2016-07" db="EMBL/GenBank/DDBJ databases">
        <authorList>
            <person name="Lefevre C.T."/>
        </authorList>
    </citation>
    <scope>NUCLEOTIDE SEQUENCE [LARGE SCALE GENOMIC DNA]</scope>
    <source>
        <strain evidence="1">PR1</strain>
    </source>
</reference>
<evidence type="ECO:0000313" key="1">
    <source>
        <dbReference type="EMBL" id="SCA55930.1"/>
    </source>
</evidence>
<protein>
    <submittedName>
        <fullName evidence="1">Uncharacterized protein</fullName>
    </submittedName>
</protein>